<evidence type="ECO:0000313" key="4">
    <source>
        <dbReference type="Proteomes" id="UP001347796"/>
    </source>
</evidence>
<evidence type="ECO:0000259" key="2">
    <source>
        <dbReference type="Pfam" id="PF25273"/>
    </source>
</evidence>
<evidence type="ECO:0000256" key="1">
    <source>
        <dbReference type="SAM" id="MobiDB-lite"/>
    </source>
</evidence>
<dbReference type="InterPro" id="IPR057191">
    <property type="entry name" value="DUF7869"/>
</dbReference>
<name>A0AAN8Q786_PATCE</name>
<keyword evidence="4" id="KW-1185">Reference proteome</keyword>
<dbReference type="AlphaFoldDB" id="A0AAN8Q786"/>
<sequence length="738" mass="84781">MSCENALSRGKRILQMSLISSTSCVSTVTPVCNTEENDNNADMIYTNESSPTVDEMFSTSIDNIAQPDNSIKGIGANERSPKVDEVSCTPKNKLSYAPTLCCLSDEISPDSFEESFESDDSVIDPDFTPTKRDLKKAELSTDDEINEYPTATGTEKNPLTQDDIIIDHEEVVVSKKRAKRGRAEPENWKRNMNKYLRMEGKEYKSTNSTIRKSRQIQPRKCNVGCEADKRKQCNNLSEEDRQQMFVSFWAMTWDEKKVLIRNLVERKGVQERTTASQTASRRNYSFFYYLKKGGIRFPVCKSMLLTTLCIGEKTVYKWVNTTTEAPKAPRSRRSRIRSVDKSSELYLKAFNFLDSLPKLESHYCRSTSSKLYLEPVFSTFMSLYNLYMENCRNSNIPIMNRTSFKNIFDEMNLSLFKPRKDQCDLCCSHEVGNVDDEQYNNHIERKNSARTEKTQDKEAAMSDDSLAVITVDVQAVLLCPSLQASALYYKTKLAVHNFTVYDLASADVTCYVWHGGEGDLTANTFSSFLVDYVKHLGKNIKTLVIYSDGCGYQNRNSTLSNTLYKLAVEDNLTIYQKFLEKGHTQMEVDSVHSSIERKLRKQPIYCPQQYVDYIKKARTVPRPYNVKYIAHDFFNDYKILNYYSSIRPGTKVGDPVVNDIRVLKYNPGKDGRIEFKLHYSDEFQELPRRFFVKSPGGEEVGKAYTVPLKIKASKYNHLQELKSVIPKDYHSFYDNLLH</sequence>
<protein>
    <recommendedName>
        <fullName evidence="2">DUF7869 domain-containing protein</fullName>
    </recommendedName>
</protein>
<dbReference type="Proteomes" id="UP001347796">
    <property type="component" value="Unassembled WGS sequence"/>
</dbReference>
<gene>
    <name evidence="3" type="ORF">SNE40_002240</name>
</gene>
<feature type="compositionally biased region" description="Acidic residues" evidence="1">
    <location>
        <begin position="113"/>
        <end position="123"/>
    </location>
</feature>
<accession>A0AAN8Q786</accession>
<organism evidence="3 4">
    <name type="scientific">Patella caerulea</name>
    <name type="common">Rayed Mediterranean limpet</name>
    <dbReference type="NCBI Taxonomy" id="87958"/>
    <lineage>
        <taxon>Eukaryota</taxon>
        <taxon>Metazoa</taxon>
        <taxon>Spiralia</taxon>
        <taxon>Lophotrochozoa</taxon>
        <taxon>Mollusca</taxon>
        <taxon>Gastropoda</taxon>
        <taxon>Patellogastropoda</taxon>
        <taxon>Patelloidea</taxon>
        <taxon>Patellidae</taxon>
        <taxon>Patella</taxon>
    </lineage>
</organism>
<evidence type="ECO:0000313" key="3">
    <source>
        <dbReference type="EMBL" id="KAK6190352.1"/>
    </source>
</evidence>
<feature type="region of interest" description="Disordered" evidence="1">
    <location>
        <begin position="113"/>
        <end position="137"/>
    </location>
</feature>
<feature type="domain" description="DUF7869" evidence="2">
    <location>
        <begin position="517"/>
        <end position="621"/>
    </location>
</feature>
<dbReference type="EMBL" id="JAZGQO010000002">
    <property type="protein sequence ID" value="KAK6190352.1"/>
    <property type="molecule type" value="Genomic_DNA"/>
</dbReference>
<dbReference type="Pfam" id="PF25273">
    <property type="entry name" value="DUF7869"/>
    <property type="match status" value="1"/>
</dbReference>
<proteinExistence type="predicted"/>
<dbReference type="PANTHER" id="PTHR10773:SF19">
    <property type="match status" value="1"/>
</dbReference>
<reference evidence="3 4" key="1">
    <citation type="submission" date="2024-01" db="EMBL/GenBank/DDBJ databases">
        <title>The genome of the rayed Mediterranean limpet Patella caerulea (Linnaeus, 1758).</title>
        <authorList>
            <person name="Anh-Thu Weber A."/>
            <person name="Halstead-Nussloch G."/>
        </authorList>
    </citation>
    <scope>NUCLEOTIDE SEQUENCE [LARGE SCALE GENOMIC DNA]</scope>
    <source>
        <strain evidence="3">AATW-2023a</strain>
        <tissue evidence="3">Whole specimen</tissue>
    </source>
</reference>
<comment type="caution">
    <text evidence="3">The sequence shown here is derived from an EMBL/GenBank/DDBJ whole genome shotgun (WGS) entry which is preliminary data.</text>
</comment>
<dbReference type="PANTHER" id="PTHR10773">
    <property type="entry name" value="DNA-DIRECTED RNA POLYMERASES I, II, AND III SUBUNIT RPABC2"/>
    <property type="match status" value="1"/>
</dbReference>